<feature type="domain" description="Helicase C-terminal" evidence="13">
    <location>
        <begin position="464"/>
        <end position="634"/>
    </location>
</feature>
<evidence type="ECO:0000256" key="4">
    <source>
        <dbReference type="ARBA" id="ARBA00022763"/>
    </source>
</evidence>
<keyword evidence="7" id="KW-0067">ATP-binding</keyword>
<feature type="domain" description="Helicase ATP-binding" evidence="12">
    <location>
        <begin position="130"/>
        <end position="298"/>
    </location>
</feature>
<dbReference type="InterPro" id="IPR044749">
    <property type="entry name" value="FANCM_DEXDc"/>
</dbReference>
<keyword evidence="15" id="KW-1185">Reference proteome</keyword>
<feature type="compositionally biased region" description="Polar residues" evidence="11">
    <location>
        <begin position="919"/>
        <end position="929"/>
    </location>
</feature>
<feature type="region of interest" description="Disordered" evidence="11">
    <location>
        <begin position="816"/>
        <end position="838"/>
    </location>
</feature>
<comment type="caution">
    <text evidence="14">The sequence shown here is derived from an EMBL/GenBank/DDBJ whole genome shotgun (WGS) entry which is preliminary data.</text>
</comment>
<evidence type="ECO:0000256" key="8">
    <source>
        <dbReference type="ARBA" id="ARBA00023125"/>
    </source>
</evidence>
<evidence type="ECO:0000259" key="13">
    <source>
        <dbReference type="PROSITE" id="PS51194"/>
    </source>
</evidence>
<feature type="compositionally biased region" description="Acidic residues" evidence="11">
    <location>
        <begin position="1096"/>
        <end position="1112"/>
    </location>
</feature>
<keyword evidence="9" id="KW-0234">DNA repair</keyword>
<keyword evidence="10" id="KW-0539">Nucleus</keyword>
<dbReference type="GO" id="GO:0009378">
    <property type="term" value="F:four-way junction helicase activity"/>
    <property type="evidence" value="ECO:0007669"/>
    <property type="project" value="TreeGrafter"/>
</dbReference>
<feature type="compositionally biased region" description="Basic and acidic residues" evidence="11">
    <location>
        <begin position="1113"/>
        <end position="1129"/>
    </location>
</feature>
<feature type="compositionally biased region" description="Polar residues" evidence="11">
    <location>
        <begin position="61"/>
        <end position="83"/>
    </location>
</feature>
<dbReference type="InterPro" id="IPR001650">
    <property type="entry name" value="Helicase_C-like"/>
</dbReference>
<keyword evidence="3" id="KW-0547">Nucleotide-binding</keyword>
<feature type="region of interest" description="Disordered" evidence="11">
    <location>
        <begin position="1096"/>
        <end position="1137"/>
    </location>
</feature>
<dbReference type="SMART" id="SM00490">
    <property type="entry name" value="HELICc"/>
    <property type="match status" value="1"/>
</dbReference>
<dbReference type="PROSITE" id="PS51192">
    <property type="entry name" value="HELICASE_ATP_BIND_1"/>
    <property type="match status" value="1"/>
</dbReference>
<dbReference type="FunFam" id="3.40.50.300:FF:000861">
    <property type="entry name" value="Fanconi anemia, complementation group M"/>
    <property type="match status" value="1"/>
</dbReference>
<feature type="compositionally biased region" description="Low complexity" evidence="11">
    <location>
        <begin position="941"/>
        <end position="952"/>
    </location>
</feature>
<dbReference type="InterPro" id="IPR027417">
    <property type="entry name" value="P-loop_NTPase"/>
</dbReference>
<dbReference type="InterPro" id="IPR039686">
    <property type="entry name" value="FANCM/Mph1-like_ID"/>
</dbReference>
<evidence type="ECO:0000259" key="12">
    <source>
        <dbReference type="PROSITE" id="PS51192"/>
    </source>
</evidence>
<dbReference type="GO" id="GO:0005524">
    <property type="term" value="F:ATP binding"/>
    <property type="evidence" value="ECO:0007669"/>
    <property type="project" value="UniProtKB-KW"/>
</dbReference>
<feature type="region of interest" description="Disordered" evidence="11">
    <location>
        <begin position="27"/>
        <end position="85"/>
    </location>
</feature>
<dbReference type="CDD" id="cd18801">
    <property type="entry name" value="SF2_C_FANCM_Hef"/>
    <property type="match status" value="1"/>
</dbReference>
<comment type="subcellular location">
    <subcellularLocation>
        <location evidence="1">Nucleus</location>
    </subcellularLocation>
</comment>
<dbReference type="PANTHER" id="PTHR14025:SF20">
    <property type="entry name" value="FANCONI ANEMIA GROUP M PROTEIN"/>
    <property type="match status" value="1"/>
</dbReference>
<feature type="compositionally biased region" description="Polar residues" evidence="11">
    <location>
        <begin position="994"/>
        <end position="1013"/>
    </location>
</feature>
<name>A0A9Q1Q7X1_9CARY</name>
<dbReference type="InterPro" id="IPR011545">
    <property type="entry name" value="DEAD/DEAH_box_helicase_dom"/>
</dbReference>
<feature type="region of interest" description="Disordered" evidence="11">
    <location>
        <begin position="917"/>
        <end position="1034"/>
    </location>
</feature>
<sequence>MASPIQLIDDDDEFDWEAAVREIDDACQASISSRQQEPPPQPPAEAILNGQNRKLKKTRKNSGQSTLDSFIRNGSSKPYSENPVSGYEVLDEDAKTRGKETACYVDIDPEAAKTWIYPDNVPRREYQVAIANTALFSNTLVALPTGLGKTLIAAVVMYNYFRWFPEGKIVFAAPSRPLVMQQIEACHNIVGIPQEWTTDMTGLTSPPKRASLWKSKRVFFVTPQVLEKDIQSGTCLVKYLVCLVIDEAHRAMGNYSYCVAIRELMAVPVDLRILALTATPGCEFAASPFLLIQTIQQVIDNLQISTLEYRNEDDHDVCPYVHNRKIELIQVPMGKPAIKIHSLLLEVIWPIAARLSSMALLPHRDFQTLSPCDLLNSRDKFRQAPPPELSHLKYGEVEGFFGVLITLYHIRKLLTSHGIRPAHEMLEEKLHQGYFARYMSRNEYIQRAKLLMEQNLSHGAPSPKLTKMIEVLVDHFKTNDPQSSRVIIFSNFRGSVRDILDSLGNLGNSVKAAQFIGQNSGKTLKGQSQKVQQAVLEKFRMGGYNVIVATSIGEEGLDIMEVDLVICFDANISPLRMIQRMGRTGRKHDACEGTELKGYMRKQATGRTVRKHMKNGGMNSFNFHSSPRMVPHFLKAELQFKELSIEKFVRHTKKVKNDTMEAPTFREKLTNAETSLLEKYFLSNEETFKPSLIAFPHSQAFPSRVHKVMHSSRTGWLIDVMQLLEGLPFSRTGRISGIDSSPPHQPSWSHALPTGNVDHQAEIERDILEPVNCAGAQNEMFNSEVSGYGSIVNEDKCTLDDAGRISEIVVSPRDMSPSKGCIVPDSPMQSGGSGRSVGRSQLQTDAKIFETAGDDSIAVHIPPFDEKCEDENIGSDIAGSMATKPLQVPDRHCGVDIAEYELSPRLTNLIESGFVPESPLSNSGSQNGEGKNEILVPEPASSSRSGPHRNSSTFSSKKVNINEAPQRRDLNPSPVQDQIRNPLADGTSEIGDTPESTFNPIFRTPQPNSAKSSCSEDWRMNSGEKSGTGERPLRLKRLRKIGDLGKDRLQNGVKKKATCPSTNLALRVNRSARDVSNCIKDRRPYEDARDFIDVEAEVSSEDMVQDSEDDAEQEHSDHYEDSFIDDRIEPTVGTSEADDSAVDMMAVYRRSLLTQSPFQGQQSHSAVVTPQSMDSIATTTEGGECLGKISTWETPQYCSKSQNVSAGKSSICSRLNLERVTCQAIPRTSGRSQVTKVCMDSRQTEMASTRAFTLPVKNLEKDFSLHSGLLSKEQPLPVEANGNDSCCATVSDDQFFEGLDLDALEAEATKLLSQRTRSSVPSKRISEPSPKNAAFFGSPSFDLGIL</sequence>
<evidence type="ECO:0000256" key="5">
    <source>
        <dbReference type="ARBA" id="ARBA00022801"/>
    </source>
</evidence>
<dbReference type="Pfam" id="PF00270">
    <property type="entry name" value="DEAD"/>
    <property type="match status" value="1"/>
</dbReference>
<dbReference type="Proteomes" id="UP001153076">
    <property type="component" value="Unassembled WGS sequence"/>
</dbReference>
<evidence type="ECO:0000256" key="1">
    <source>
        <dbReference type="ARBA" id="ARBA00004123"/>
    </source>
</evidence>
<comment type="similarity">
    <text evidence="2">Belongs to the DEAD box helicase family. DEAH subfamily. FANCM sub-subfamily.</text>
</comment>
<dbReference type="CDD" id="cd12091">
    <property type="entry name" value="FANCM_ID"/>
    <property type="match status" value="1"/>
</dbReference>
<evidence type="ECO:0000256" key="10">
    <source>
        <dbReference type="ARBA" id="ARBA00023242"/>
    </source>
</evidence>
<dbReference type="Gene3D" id="3.40.50.300">
    <property type="entry name" value="P-loop containing nucleotide triphosphate hydrolases"/>
    <property type="match status" value="2"/>
</dbReference>
<dbReference type="PROSITE" id="PS51194">
    <property type="entry name" value="HELICASE_CTER"/>
    <property type="match status" value="1"/>
</dbReference>
<gene>
    <name evidence="14" type="ORF">Cgig2_014954</name>
</gene>
<dbReference type="CDD" id="cd18033">
    <property type="entry name" value="DEXDc_FANCM"/>
    <property type="match status" value="1"/>
</dbReference>
<proteinExistence type="inferred from homology"/>
<evidence type="ECO:0000256" key="6">
    <source>
        <dbReference type="ARBA" id="ARBA00022806"/>
    </source>
</evidence>
<dbReference type="GO" id="GO:0005634">
    <property type="term" value="C:nucleus"/>
    <property type="evidence" value="ECO:0007669"/>
    <property type="project" value="UniProtKB-SubCell"/>
</dbReference>
<evidence type="ECO:0000256" key="2">
    <source>
        <dbReference type="ARBA" id="ARBA00009889"/>
    </source>
</evidence>
<dbReference type="GO" id="GO:0036297">
    <property type="term" value="P:interstrand cross-link repair"/>
    <property type="evidence" value="ECO:0007669"/>
    <property type="project" value="TreeGrafter"/>
</dbReference>
<dbReference type="GO" id="GO:0045003">
    <property type="term" value="P:double-strand break repair via synthesis-dependent strand annealing"/>
    <property type="evidence" value="ECO:0007669"/>
    <property type="project" value="TreeGrafter"/>
</dbReference>
<dbReference type="GO" id="GO:0000400">
    <property type="term" value="F:four-way junction DNA binding"/>
    <property type="evidence" value="ECO:0007669"/>
    <property type="project" value="TreeGrafter"/>
</dbReference>
<dbReference type="PANTHER" id="PTHR14025">
    <property type="entry name" value="FANCONI ANEMIA GROUP M FANCM FAMILY MEMBER"/>
    <property type="match status" value="1"/>
</dbReference>
<organism evidence="14 15">
    <name type="scientific">Carnegiea gigantea</name>
    <dbReference type="NCBI Taxonomy" id="171969"/>
    <lineage>
        <taxon>Eukaryota</taxon>
        <taxon>Viridiplantae</taxon>
        <taxon>Streptophyta</taxon>
        <taxon>Embryophyta</taxon>
        <taxon>Tracheophyta</taxon>
        <taxon>Spermatophyta</taxon>
        <taxon>Magnoliopsida</taxon>
        <taxon>eudicotyledons</taxon>
        <taxon>Gunneridae</taxon>
        <taxon>Pentapetalae</taxon>
        <taxon>Caryophyllales</taxon>
        <taxon>Cactineae</taxon>
        <taxon>Cactaceae</taxon>
        <taxon>Cactoideae</taxon>
        <taxon>Echinocereeae</taxon>
        <taxon>Carnegiea</taxon>
    </lineage>
</organism>
<reference evidence="14" key="1">
    <citation type="submission" date="2022-04" db="EMBL/GenBank/DDBJ databases">
        <title>Carnegiea gigantea Genome sequencing and assembly v2.</title>
        <authorList>
            <person name="Copetti D."/>
            <person name="Sanderson M.J."/>
            <person name="Burquez A."/>
            <person name="Wojciechowski M.F."/>
        </authorList>
    </citation>
    <scope>NUCLEOTIDE SEQUENCE</scope>
    <source>
        <strain evidence="14">SGP5-SGP5p</strain>
        <tissue evidence="14">Aerial part</tissue>
    </source>
</reference>
<keyword evidence="6" id="KW-0347">Helicase</keyword>
<evidence type="ECO:0000256" key="9">
    <source>
        <dbReference type="ARBA" id="ARBA00023204"/>
    </source>
</evidence>
<dbReference type="OrthoDB" id="6513042at2759"/>
<keyword evidence="5" id="KW-0378">Hydrolase</keyword>
<evidence type="ECO:0000256" key="3">
    <source>
        <dbReference type="ARBA" id="ARBA00022741"/>
    </source>
</evidence>
<evidence type="ECO:0000313" key="15">
    <source>
        <dbReference type="Proteomes" id="UP001153076"/>
    </source>
</evidence>
<dbReference type="GO" id="GO:0043138">
    <property type="term" value="F:3'-5' DNA helicase activity"/>
    <property type="evidence" value="ECO:0007669"/>
    <property type="project" value="InterPro"/>
</dbReference>
<protein>
    <submittedName>
        <fullName evidence="14">Uncharacterized protein</fullName>
    </submittedName>
</protein>
<evidence type="ECO:0000256" key="7">
    <source>
        <dbReference type="ARBA" id="ARBA00022840"/>
    </source>
</evidence>
<accession>A0A9Q1Q7X1</accession>
<dbReference type="Pfam" id="PF00271">
    <property type="entry name" value="Helicase_C"/>
    <property type="match status" value="1"/>
</dbReference>
<evidence type="ECO:0000313" key="14">
    <source>
        <dbReference type="EMBL" id="KAJ8431461.1"/>
    </source>
</evidence>
<dbReference type="InterPro" id="IPR014001">
    <property type="entry name" value="Helicase_ATP-bd"/>
</dbReference>
<keyword evidence="8" id="KW-0238">DNA-binding</keyword>
<dbReference type="SMART" id="SM00487">
    <property type="entry name" value="DEXDc"/>
    <property type="match status" value="1"/>
</dbReference>
<dbReference type="FunFam" id="3.40.50.300:FF:001992">
    <property type="entry name" value="ATP-dependent RNA helicase, putative"/>
    <property type="match status" value="1"/>
</dbReference>
<dbReference type="EMBL" id="JAKOGI010000688">
    <property type="protein sequence ID" value="KAJ8431461.1"/>
    <property type="molecule type" value="Genomic_DNA"/>
</dbReference>
<dbReference type="GO" id="GO:0016787">
    <property type="term" value="F:hydrolase activity"/>
    <property type="evidence" value="ECO:0007669"/>
    <property type="project" value="UniProtKB-KW"/>
</dbReference>
<dbReference type="SUPFAM" id="SSF52540">
    <property type="entry name" value="P-loop containing nucleoside triphosphate hydrolases"/>
    <property type="match status" value="1"/>
</dbReference>
<keyword evidence="4" id="KW-0227">DNA damage</keyword>
<evidence type="ECO:0000256" key="11">
    <source>
        <dbReference type="SAM" id="MobiDB-lite"/>
    </source>
</evidence>